<protein>
    <submittedName>
        <fullName evidence="1">Uncharacterized protein</fullName>
    </submittedName>
</protein>
<evidence type="ECO:0000313" key="1">
    <source>
        <dbReference type="EMBL" id="MBO3664789.1"/>
    </source>
</evidence>
<dbReference type="RefSeq" id="WP_208504792.1">
    <property type="nucleotide sequence ID" value="NZ_JAGFOA010000006.1"/>
</dbReference>
<name>A0A939QKX2_9MICO</name>
<comment type="caution">
    <text evidence="1">The sequence shown here is derived from an EMBL/GenBank/DDBJ whole genome shotgun (WGS) entry which is preliminary data.</text>
</comment>
<dbReference type="InterPro" id="IPR055593">
    <property type="entry name" value="DUF7169"/>
</dbReference>
<dbReference type="AlphaFoldDB" id="A0A939QKX2"/>
<dbReference type="Proteomes" id="UP000680132">
    <property type="component" value="Unassembled WGS sequence"/>
</dbReference>
<accession>A0A939QKX2</accession>
<reference evidence="1" key="1">
    <citation type="submission" date="2021-03" db="EMBL/GenBank/DDBJ databases">
        <title>Microbacterium sp. nov., a novel actinobacterium isolated from cow dung.</title>
        <authorList>
            <person name="Zhang L."/>
        </authorList>
    </citation>
    <scope>NUCLEOTIDE SEQUENCE</scope>
    <source>
        <strain evidence="1">NEAU-LLB</strain>
    </source>
</reference>
<sequence>MPEFAHDHELKRAAMEHAAATLRLVDALRLAREVQYDKPIGARVETPIGIADPTGETAASGARLRVRANALTALATFETATASLEAAAESVDAAVTLHLSPYARQDAAARIV</sequence>
<organism evidence="1 2">
    <name type="scientific">Microbacterium stercoris</name>
    <dbReference type="NCBI Taxonomy" id="2820289"/>
    <lineage>
        <taxon>Bacteria</taxon>
        <taxon>Bacillati</taxon>
        <taxon>Actinomycetota</taxon>
        <taxon>Actinomycetes</taxon>
        <taxon>Micrococcales</taxon>
        <taxon>Microbacteriaceae</taxon>
        <taxon>Microbacterium</taxon>
    </lineage>
</organism>
<evidence type="ECO:0000313" key="2">
    <source>
        <dbReference type="Proteomes" id="UP000680132"/>
    </source>
</evidence>
<gene>
    <name evidence="1" type="ORF">J5V96_14930</name>
</gene>
<keyword evidence="2" id="KW-1185">Reference proteome</keyword>
<proteinExistence type="predicted"/>
<dbReference type="EMBL" id="JAGFOA010000006">
    <property type="protein sequence ID" value="MBO3664789.1"/>
    <property type="molecule type" value="Genomic_DNA"/>
</dbReference>
<dbReference type="Pfam" id="PF23773">
    <property type="entry name" value="DUF7169"/>
    <property type="match status" value="1"/>
</dbReference>